<organism evidence="1">
    <name type="scientific">marine sediment metagenome</name>
    <dbReference type="NCBI Taxonomy" id="412755"/>
    <lineage>
        <taxon>unclassified sequences</taxon>
        <taxon>metagenomes</taxon>
        <taxon>ecological metagenomes</taxon>
    </lineage>
</organism>
<dbReference type="EMBL" id="LAZR01054959">
    <property type="protein sequence ID" value="KKK77431.1"/>
    <property type="molecule type" value="Genomic_DNA"/>
</dbReference>
<dbReference type="AlphaFoldDB" id="A0A0F9AYM5"/>
<accession>A0A0F9AYM5</accession>
<feature type="non-terminal residue" evidence="1">
    <location>
        <position position="22"/>
    </location>
</feature>
<proteinExistence type="predicted"/>
<evidence type="ECO:0000313" key="1">
    <source>
        <dbReference type="EMBL" id="KKK77431.1"/>
    </source>
</evidence>
<name>A0A0F9AYM5_9ZZZZ</name>
<evidence type="ECO:0000313" key="2">
    <source>
        <dbReference type="EMBL" id="KKK95828.1"/>
    </source>
</evidence>
<comment type="caution">
    <text evidence="1">The sequence shown here is derived from an EMBL/GenBank/DDBJ whole genome shotgun (WGS) entry which is preliminary data.</text>
</comment>
<protein>
    <submittedName>
        <fullName evidence="1">Uncharacterized protein</fullName>
    </submittedName>
</protein>
<gene>
    <name evidence="2" type="ORF">LCGC14_2668860</name>
    <name evidence="1" type="ORF">LCGC14_2853660</name>
</gene>
<dbReference type="EMBL" id="LAZR01046737">
    <property type="protein sequence ID" value="KKK95828.1"/>
    <property type="molecule type" value="Genomic_DNA"/>
</dbReference>
<reference evidence="1" key="1">
    <citation type="journal article" date="2015" name="Nature">
        <title>Complex archaea that bridge the gap between prokaryotes and eukaryotes.</title>
        <authorList>
            <person name="Spang A."/>
            <person name="Saw J.H."/>
            <person name="Jorgensen S.L."/>
            <person name="Zaremba-Niedzwiedzka K."/>
            <person name="Martijn J."/>
            <person name="Lind A.E."/>
            <person name="van Eijk R."/>
            <person name="Schleper C."/>
            <person name="Guy L."/>
            <person name="Ettema T.J."/>
        </authorList>
    </citation>
    <scope>NUCLEOTIDE SEQUENCE</scope>
</reference>
<sequence length="22" mass="2598">MRLDYDRLYIIGSSVKDMTHLA</sequence>